<dbReference type="InterPro" id="IPR036915">
    <property type="entry name" value="Cyclin-like_sf"/>
</dbReference>
<gene>
    <name evidence="3" type="ORF">LADA_0B02388G</name>
</gene>
<reference evidence="4" key="1">
    <citation type="submission" date="2016-03" db="EMBL/GenBank/DDBJ databases">
        <authorList>
            <person name="Devillers H."/>
        </authorList>
    </citation>
    <scope>NUCLEOTIDE SEQUENCE [LARGE SCALE GENOMIC DNA]</scope>
</reference>
<dbReference type="AlphaFoldDB" id="A0A1G4IS72"/>
<dbReference type="GO" id="GO:0016242">
    <property type="term" value="P:negative regulation of macroautophagy"/>
    <property type="evidence" value="ECO:0007669"/>
    <property type="project" value="EnsemblFungi"/>
</dbReference>
<evidence type="ECO:0000313" key="4">
    <source>
        <dbReference type="Proteomes" id="UP000190274"/>
    </source>
</evidence>
<name>A0A1G4IS72_9SACH</name>
<organism evidence="3 4">
    <name type="scientific">Lachancea dasiensis</name>
    <dbReference type="NCBI Taxonomy" id="1072105"/>
    <lineage>
        <taxon>Eukaryota</taxon>
        <taxon>Fungi</taxon>
        <taxon>Dikarya</taxon>
        <taxon>Ascomycota</taxon>
        <taxon>Saccharomycotina</taxon>
        <taxon>Saccharomycetes</taxon>
        <taxon>Saccharomycetales</taxon>
        <taxon>Saccharomycetaceae</taxon>
        <taxon>Lachancea</taxon>
    </lineage>
</organism>
<evidence type="ECO:0000256" key="1">
    <source>
        <dbReference type="SAM" id="MobiDB-lite"/>
    </source>
</evidence>
<keyword evidence="4" id="KW-1185">Reference proteome</keyword>
<dbReference type="Gene3D" id="1.10.472.10">
    <property type="entry name" value="Cyclin-like"/>
    <property type="match status" value="1"/>
</dbReference>
<dbReference type="Proteomes" id="UP000190274">
    <property type="component" value="Chromosome B"/>
</dbReference>
<dbReference type="PANTHER" id="PTHR15615:SF36">
    <property type="entry name" value="PHO85 CYCLIN-5"/>
    <property type="match status" value="1"/>
</dbReference>
<dbReference type="STRING" id="1266660.A0A1G4IS72"/>
<dbReference type="GO" id="GO:0031647">
    <property type="term" value="P:regulation of protein stability"/>
    <property type="evidence" value="ECO:0007669"/>
    <property type="project" value="EnsemblFungi"/>
</dbReference>
<dbReference type="Pfam" id="PF00134">
    <property type="entry name" value="Cyclin_N"/>
    <property type="match status" value="1"/>
</dbReference>
<feature type="domain" description="Cyclin N-terminal" evidence="2">
    <location>
        <begin position="87"/>
        <end position="189"/>
    </location>
</feature>
<feature type="region of interest" description="Disordered" evidence="1">
    <location>
        <begin position="34"/>
        <end position="60"/>
    </location>
</feature>
<dbReference type="GO" id="GO:0000307">
    <property type="term" value="C:cyclin-dependent protein kinase holoenzyme complex"/>
    <property type="evidence" value="ECO:0007669"/>
    <property type="project" value="EnsemblFungi"/>
</dbReference>
<dbReference type="PANTHER" id="PTHR15615">
    <property type="match status" value="1"/>
</dbReference>
<dbReference type="GO" id="GO:0005634">
    <property type="term" value="C:nucleus"/>
    <property type="evidence" value="ECO:0007669"/>
    <property type="project" value="EnsemblFungi"/>
</dbReference>
<protein>
    <submittedName>
        <fullName evidence="3">LADA_0B02388g1_1</fullName>
    </submittedName>
</protein>
<evidence type="ECO:0000259" key="2">
    <source>
        <dbReference type="Pfam" id="PF00134"/>
    </source>
</evidence>
<dbReference type="EMBL" id="LT598456">
    <property type="protein sequence ID" value="SCU79669.1"/>
    <property type="molecule type" value="Genomic_DNA"/>
</dbReference>
<proteinExistence type="predicted"/>
<dbReference type="InterPro" id="IPR013922">
    <property type="entry name" value="Cyclin_PHO80-like"/>
</dbReference>
<dbReference type="OrthoDB" id="286814at2759"/>
<dbReference type="SUPFAM" id="SSF47954">
    <property type="entry name" value="Cyclin-like"/>
    <property type="match status" value="1"/>
</dbReference>
<sequence>MTTVTDVQNDIQAKHRADHLSGGNIAFPHPFSTPESTPVECGNAPKVLSPSPEPRDNLPSKQTVLVSQVATLLSALTSKYSNHRVNNSKPHLVTYLTAVFKRSKCSKKIILLSIYYFHKLYTYKLDSITNLPEFSRCSKRVYLCCLILAHKFLTDQTFSMASWQRISGLSPKDISVMERWSLKKLEYELFISDTHLNAWCKSTLYSAVVEESNICKKRYRDLEFDLEMEPSKRLHTTVVVN</sequence>
<dbReference type="InterPro" id="IPR006671">
    <property type="entry name" value="Cyclin_N"/>
</dbReference>
<evidence type="ECO:0000313" key="3">
    <source>
        <dbReference type="EMBL" id="SCU79669.1"/>
    </source>
</evidence>
<dbReference type="CDD" id="cd20557">
    <property type="entry name" value="CYCLIN_ScPCL1-like"/>
    <property type="match status" value="1"/>
</dbReference>
<dbReference type="GO" id="GO:0016538">
    <property type="term" value="F:cyclin-dependent protein serine/threonine kinase regulator activity"/>
    <property type="evidence" value="ECO:0007669"/>
    <property type="project" value="EnsemblFungi"/>
</dbReference>
<dbReference type="GO" id="GO:0019901">
    <property type="term" value="F:protein kinase binding"/>
    <property type="evidence" value="ECO:0007669"/>
    <property type="project" value="InterPro"/>
</dbReference>
<accession>A0A1G4IS72</accession>